<sequence length="493" mass="52899">MTVAGSSAFAVEPSLEEVRALADEHNLVPLRHSFIDDCETPVAAFLKLRGAKPESPAFLLESAEKGQRVGRWSFIGVRPREVLRWSLGDPGDPYAIAADAVARVTQAQLPELPPFAGGAVGFFGYDLVRTVETTLGAPNPDALGLPDMALMLSDVLVVFDHLKHTLSVITHVDAHGDLEASYAEAVATIAKVRRLLAGPVPTVGEAHPPRPVPTFAPNMERSQFEAMVERIVAYCHAGDTFQVVPSQRWSGAIEGIDPFSVYRGLRVVNPSPYMYFLDFLDFQVAGASPEPLLTVTGRDVSTRPIAGTRRRGATPAEDTALAAGLLADEKERAEHVMLVDLGRNDLGRVCDFGTVHVDSFMAVEQYSTVMHIVSNVSGRLREEIGPMDALRAVLPAGTLSGAPKVRAMEIIDELEPVKRGGYGGAIGYLSYAGDLDTCIHIRTVVIADGVAHIQAGGGTVADAQPAYEWEESVSKARGVKGAIELAARQPEWP</sequence>
<evidence type="ECO:0000256" key="3">
    <source>
        <dbReference type="ARBA" id="ARBA00009562"/>
    </source>
</evidence>
<keyword evidence="10 15" id="KW-0460">Magnesium</keyword>
<evidence type="ECO:0000256" key="7">
    <source>
        <dbReference type="ARBA" id="ARBA00022605"/>
    </source>
</evidence>
<evidence type="ECO:0000256" key="2">
    <source>
        <dbReference type="ARBA" id="ARBA00004873"/>
    </source>
</evidence>
<evidence type="ECO:0000256" key="9">
    <source>
        <dbReference type="ARBA" id="ARBA00022822"/>
    </source>
</evidence>
<comment type="cofactor">
    <cofactor evidence="1 15">
        <name>Mg(2+)</name>
        <dbReference type="ChEBI" id="CHEBI:18420"/>
    </cofactor>
</comment>
<evidence type="ECO:0000256" key="1">
    <source>
        <dbReference type="ARBA" id="ARBA00001946"/>
    </source>
</evidence>
<evidence type="ECO:0000256" key="11">
    <source>
        <dbReference type="ARBA" id="ARBA00023141"/>
    </source>
</evidence>
<accession>A0A6J4SMQ8</accession>
<evidence type="ECO:0000256" key="15">
    <source>
        <dbReference type="RuleBase" id="RU364045"/>
    </source>
</evidence>
<dbReference type="Gene3D" id="3.60.120.10">
    <property type="entry name" value="Anthranilate synthase"/>
    <property type="match status" value="1"/>
</dbReference>
<dbReference type="InterPro" id="IPR005801">
    <property type="entry name" value="ADC_synthase"/>
</dbReference>
<dbReference type="InterPro" id="IPR006805">
    <property type="entry name" value="Anth_synth_I_N"/>
</dbReference>
<comment type="pathway">
    <text evidence="2 15">Amino-acid biosynthesis; L-tryptophan biosynthesis; L-tryptophan from chorismate: step 1/5.</text>
</comment>
<keyword evidence="12 15" id="KW-0456">Lyase</keyword>
<dbReference type="GO" id="GO:0004049">
    <property type="term" value="F:anthranilate synthase activity"/>
    <property type="evidence" value="ECO:0007669"/>
    <property type="project" value="UniProtKB-EC"/>
</dbReference>
<evidence type="ECO:0000256" key="6">
    <source>
        <dbReference type="ARBA" id="ARBA00020653"/>
    </source>
</evidence>
<reference evidence="18" key="1">
    <citation type="submission" date="2020-02" db="EMBL/GenBank/DDBJ databases">
        <authorList>
            <person name="Meier V. D."/>
        </authorList>
    </citation>
    <scope>NUCLEOTIDE SEQUENCE</scope>
    <source>
        <strain evidence="18">AVDCRST_MAG53</strain>
    </source>
</reference>
<dbReference type="InterPro" id="IPR015890">
    <property type="entry name" value="Chorismate_C"/>
</dbReference>
<evidence type="ECO:0000256" key="13">
    <source>
        <dbReference type="ARBA" id="ARBA00025634"/>
    </source>
</evidence>
<dbReference type="NCBIfam" id="TIGR00564">
    <property type="entry name" value="trpE_most"/>
    <property type="match status" value="1"/>
</dbReference>
<dbReference type="AlphaFoldDB" id="A0A6J4SMQ8"/>
<comment type="similarity">
    <text evidence="3 15">Belongs to the anthranilate synthase component I family.</text>
</comment>
<evidence type="ECO:0000256" key="5">
    <source>
        <dbReference type="ARBA" id="ARBA00012266"/>
    </source>
</evidence>
<gene>
    <name evidence="15" type="primary">trpE</name>
    <name evidence="18" type="ORF">AVDCRST_MAG53-2175</name>
</gene>
<comment type="catalytic activity">
    <reaction evidence="14 15">
        <text>chorismate + L-glutamine = anthranilate + pyruvate + L-glutamate + H(+)</text>
        <dbReference type="Rhea" id="RHEA:21732"/>
        <dbReference type="ChEBI" id="CHEBI:15361"/>
        <dbReference type="ChEBI" id="CHEBI:15378"/>
        <dbReference type="ChEBI" id="CHEBI:16567"/>
        <dbReference type="ChEBI" id="CHEBI:29748"/>
        <dbReference type="ChEBI" id="CHEBI:29985"/>
        <dbReference type="ChEBI" id="CHEBI:58359"/>
        <dbReference type="EC" id="4.1.3.27"/>
    </reaction>
</comment>
<comment type="subunit">
    <text evidence="4 15">Heterotetramer consisting of two non-identical subunits: a beta subunit (TrpG) and a large alpha subunit (TrpE).</text>
</comment>
<evidence type="ECO:0000256" key="10">
    <source>
        <dbReference type="ARBA" id="ARBA00022842"/>
    </source>
</evidence>
<feature type="domain" description="Anthranilate synthase component I N-terminal" evidence="17">
    <location>
        <begin position="38"/>
        <end position="166"/>
    </location>
</feature>
<keyword evidence="9 15" id="KW-0822">Tryptophan biosynthesis</keyword>
<feature type="domain" description="Chorismate-utilising enzyme C-terminal" evidence="16">
    <location>
        <begin position="221"/>
        <end position="475"/>
    </location>
</feature>
<protein>
    <recommendedName>
        <fullName evidence="6 15">Anthranilate synthase component 1</fullName>
        <ecNumber evidence="5 15">4.1.3.27</ecNumber>
    </recommendedName>
</protein>
<evidence type="ECO:0000256" key="8">
    <source>
        <dbReference type="ARBA" id="ARBA00022723"/>
    </source>
</evidence>
<name>A0A6J4SMQ8_9ACTN</name>
<dbReference type="UniPathway" id="UPA00035">
    <property type="reaction ID" value="UER00040"/>
</dbReference>
<evidence type="ECO:0000256" key="14">
    <source>
        <dbReference type="ARBA" id="ARBA00047683"/>
    </source>
</evidence>
<organism evidence="18">
    <name type="scientific">uncultured Solirubrobacteraceae bacterium</name>
    <dbReference type="NCBI Taxonomy" id="1162706"/>
    <lineage>
        <taxon>Bacteria</taxon>
        <taxon>Bacillati</taxon>
        <taxon>Actinomycetota</taxon>
        <taxon>Thermoleophilia</taxon>
        <taxon>Solirubrobacterales</taxon>
        <taxon>Solirubrobacteraceae</taxon>
        <taxon>environmental samples</taxon>
    </lineage>
</organism>
<dbReference type="InterPro" id="IPR005256">
    <property type="entry name" value="Anth_synth_I_PabB"/>
</dbReference>
<comment type="function">
    <text evidence="13 15">Part of a heterotetrameric complex that catalyzes the two-step biosynthesis of anthranilate, an intermediate in the biosynthesis of L-tryptophan. In the first step, the glutamine-binding beta subunit (TrpG) of anthranilate synthase (AS) provides the glutamine amidotransferase activity which generates ammonia as a substrate that, along with chorismate, is used in the second step, catalyzed by the large alpha subunit of AS (TrpE) to produce anthranilate. In the absence of TrpG, TrpE can synthesize anthranilate directly from chorismate and high concentrations of ammonia.</text>
</comment>
<evidence type="ECO:0000259" key="16">
    <source>
        <dbReference type="Pfam" id="PF00425"/>
    </source>
</evidence>
<dbReference type="Pfam" id="PF00425">
    <property type="entry name" value="Chorismate_bind"/>
    <property type="match status" value="1"/>
</dbReference>
<evidence type="ECO:0000259" key="17">
    <source>
        <dbReference type="Pfam" id="PF04715"/>
    </source>
</evidence>
<dbReference type="GO" id="GO:0046872">
    <property type="term" value="F:metal ion binding"/>
    <property type="evidence" value="ECO:0007669"/>
    <property type="project" value="UniProtKB-KW"/>
</dbReference>
<evidence type="ECO:0000313" key="18">
    <source>
        <dbReference type="EMBL" id="CAA9497072.1"/>
    </source>
</evidence>
<dbReference type="EMBL" id="CADCVR010000058">
    <property type="protein sequence ID" value="CAA9497072.1"/>
    <property type="molecule type" value="Genomic_DNA"/>
</dbReference>
<keyword evidence="11 15" id="KW-0057">Aromatic amino acid biosynthesis</keyword>
<keyword evidence="8 15" id="KW-0479">Metal-binding</keyword>
<evidence type="ECO:0000256" key="12">
    <source>
        <dbReference type="ARBA" id="ARBA00023239"/>
    </source>
</evidence>
<proteinExistence type="inferred from homology"/>
<dbReference type="PRINTS" id="PR00095">
    <property type="entry name" value="ANTSNTHASEI"/>
</dbReference>
<dbReference type="Pfam" id="PF04715">
    <property type="entry name" value="Anth_synt_I_N"/>
    <property type="match status" value="1"/>
</dbReference>
<dbReference type="PANTHER" id="PTHR11236">
    <property type="entry name" value="AMINOBENZOATE/ANTHRANILATE SYNTHASE"/>
    <property type="match status" value="1"/>
</dbReference>
<evidence type="ECO:0000256" key="4">
    <source>
        <dbReference type="ARBA" id="ARBA00011575"/>
    </source>
</evidence>
<dbReference type="GO" id="GO:0000162">
    <property type="term" value="P:L-tryptophan biosynthetic process"/>
    <property type="evidence" value="ECO:0007669"/>
    <property type="project" value="UniProtKB-UniPathway"/>
</dbReference>
<dbReference type="PANTHER" id="PTHR11236:SF48">
    <property type="entry name" value="ISOCHORISMATE SYNTHASE MENF"/>
    <property type="match status" value="1"/>
</dbReference>
<keyword evidence="7 15" id="KW-0028">Amino-acid biosynthesis</keyword>
<dbReference type="InterPro" id="IPR019999">
    <property type="entry name" value="Anth_synth_I-like"/>
</dbReference>
<dbReference type="SUPFAM" id="SSF56322">
    <property type="entry name" value="ADC synthase"/>
    <property type="match status" value="1"/>
</dbReference>
<dbReference type="EC" id="4.1.3.27" evidence="5 15"/>